<evidence type="ECO:0000313" key="4">
    <source>
        <dbReference type="Proteomes" id="UP000176901"/>
    </source>
</evidence>
<evidence type="ECO:0000313" key="3">
    <source>
        <dbReference type="EMBL" id="OHA67743.1"/>
    </source>
</evidence>
<evidence type="ECO:0000256" key="2">
    <source>
        <dbReference type="SAM" id="Phobius"/>
    </source>
</evidence>
<name>A0A1G2R4J2_9BACT</name>
<feature type="transmembrane region" description="Helical" evidence="2">
    <location>
        <begin position="6"/>
        <end position="24"/>
    </location>
</feature>
<dbReference type="Proteomes" id="UP000176901">
    <property type="component" value="Unassembled WGS sequence"/>
</dbReference>
<dbReference type="EMBL" id="MHTW01000006">
    <property type="protein sequence ID" value="OHA67743.1"/>
    <property type="molecule type" value="Genomic_DNA"/>
</dbReference>
<proteinExistence type="predicted"/>
<accession>A0A1G2R4J2</accession>
<dbReference type="AlphaFoldDB" id="A0A1G2R4J2"/>
<reference evidence="3 4" key="1">
    <citation type="journal article" date="2016" name="Nat. Commun.">
        <title>Thousands of microbial genomes shed light on interconnected biogeochemical processes in an aquifer system.</title>
        <authorList>
            <person name="Anantharaman K."/>
            <person name="Brown C.T."/>
            <person name="Hug L.A."/>
            <person name="Sharon I."/>
            <person name="Castelle C.J."/>
            <person name="Probst A.J."/>
            <person name="Thomas B.C."/>
            <person name="Singh A."/>
            <person name="Wilkins M.J."/>
            <person name="Karaoz U."/>
            <person name="Brodie E.L."/>
            <person name="Williams K.H."/>
            <person name="Hubbard S.S."/>
            <person name="Banfield J.F."/>
        </authorList>
    </citation>
    <scope>NUCLEOTIDE SEQUENCE [LARGE SCALE GENOMIC DNA]</scope>
</reference>
<sequence>MNTKVIIGVIVLLAVVAAAYYFFVLQKTVSQTQQVAPMEKGQGLGSELYGNPGGVVPETNPFQKVQVNPLGGTNPFEGGYKNPFGE</sequence>
<keyword evidence="2" id="KW-0472">Membrane</keyword>
<feature type="region of interest" description="Disordered" evidence="1">
    <location>
        <begin position="67"/>
        <end position="86"/>
    </location>
</feature>
<dbReference type="STRING" id="1802451.A3C82_01760"/>
<organism evidence="3 4">
    <name type="scientific">Candidatus Wildermuthbacteria bacterium RIFCSPHIGHO2_02_FULL_47_12</name>
    <dbReference type="NCBI Taxonomy" id="1802451"/>
    <lineage>
        <taxon>Bacteria</taxon>
        <taxon>Candidatus Wildermuthiibacteriota</taxon>
    </lineage>
</organism>
<evidence type="ECO:0000256" key="1">
    <source>
        <dbReference type="SAM" id="MobiDB-lite"/>
    </source>
</evidence>
<keyword evidence="2" id="KW-1133">Transmembrane helix</keyword>
<gene>
    <name evidence="3" type="ORF">A3C82_01760</name>
</gene>
<protein>
    <submittedName>
        <fullName evidence="3">Uncharacterized protein</fullName>
    </submittedName>
</protein>
<comment type="caution">
    <text evidence="3">The sequence shown here is derived from an EMBL/GenBank/DDBJ whole genome shotgun (WGS) entry which is preliminary data.</text>
</comment>
<keyword evidence="2" id="KW-0812">Transmembrane</keyword>